<keyword evidence="1" id="KW-0812">Transmembrane</keyword>
<evidence type="ECO:0000313" key="2">
    <source>
        <dbReference type="EMBL" id="RBL92857.1"/>
    </source>
</evidence>
<keyword evidence="1" id="KW-1133">Transmembrane helix</keyword>
<feature type="transmembrane region" description="Helical" evidence="1">
    <location>
        <begin position="153"/>
        <end position="171"/>
    </location>
</feature>
<name>A0A365Y2N6_9BACT</name>
<evidence type="ECO:0000313" key="3">
    <source>
        <dbReference type="Proteomes" id="UP000253410"/>
    </source>
</evidence>
<dbReference type="AlphaFoldDB" id="A0A365Y2N6"/>
<dbReference type="InterPro" id="IPR025238">
    <property type="entry name" value="DUF4184"/>
</dbReference>
<dbReference type="OrthoDB" id="8481923at2"/>
<dbReference type="Proteomes" id="UP000253410">
    <property type="component" value="Unassembled WGS sequence"/>
</dbReference>
<comment type="caution">
    <text evidence="2">The sequence shown here is derived from an EMBL/GenBank/DDBJ whole genome shotgun (WGS) entry which is preliminary data.</text>
</comment>
<evidence type="ECO:0008006" key="4">
    <source>
        <dbReference type="Google" id="ProtNLM"/>
    </source>
</evidence>
<feature type="transmembrane region" description="Helical" evidence="1">
    <location>
        <begin position="106"/>
        <end position="123"/>
    </location>
</feature>
<sequence>MPFTISHIAIVLPLTCKHRPYLSLTGLMIGAMAPDFLYFVLFNPYFDGGHSWWGIFAYDIPLSLALAFLYHEIARPALVRYLPAWAGSRLHHFRYFHWGSYFRRHYLVVTGSIIAGTLSHFFLDAFTHGNGYFVQLMPFLQGDVQVFGQTMEAWYLMQYITSLAGLLLLFYFFMKIPADPLPAGQPARNKVVFWLLTIVVTSIILLLYQQQPLLYRKSIDYLAIVMAAIFYGFFAVVLGKKLTRL</sequence>
<dbReference type="Pfam" id="PF13803">
    <property type="entry name" value="DUF4184"/>
    <property type="match status" value="1"/>
</dbReference>
<reference evidence="2 3" key="1">
    <citation type="submission" date="2018-05" db="EMBL/GenBank/DDBJ databases">
        <title>Chitinophaga sp. K3CV102501T nov., isolated from isolated from a monsoon evergreen broad-leaved forest soil.</title>
        <authorList>
            <person name="Lv Y."/>
        </authorList>
    </citation>
    <scope>NUCLEOTIDE SEQUENCE [LARGE SCALE GENOMIC DNA]</scope>
    <source>
        <strain evidence="2 3">GDMCC 1.1325</strain>
    </source>
</reference>
<keyword evidence="3" id="KW-1185">Reference proteome</keyword>
<gene>
    <name evidence="2" type="ORF">DF182_09835</name>
</gene>
<feature type="transmembrane region" description="Helical" evidence="1">
    <location>
        <begin position="52"/>
        <end position="70"/>
    </location>
</feature>
<dbReference type="RefSeq" id="WP_113615453.1">
    <property type="nucleotide sequence ID" value="NZ_QFFJ01000001.1"/>
</dbReference>
<feature type="transmembrane region" description="Helical" evidence="1">
    <location>
        <begin position="221"/>
        <end position="239"/>
    </location>
</feature>
<organism evidence="2 3">
    <name type="scientific">Chitinophaga flava</name>
    <dbReference type="NCBI Taxonomy" id="2259036"/>
    <lineage>
        <taxon>Bacteria</taxon>
        <taxon>Pseudomonadati</taxon>
        <taxon>Bacteroidota</taxon>
        <taxon>Chitinophagia</taxon>
        <taxon>Chitinophagales</taxon>
        <taxon>Chitinophagaceae</taxon>
        <taxon>Chitinophaga</taxon>
    </lineage>
</organism>
<proteinExistence type="predicted"/>
<feature type="transmembrane region" description="Helical" evidence="1">
    <location>
        <begin position="21"/>
        <end position="40"/>
    </location>
</feature>
<feature type="transmembrane region" description="Helical" evidence="1">
    <location>
        <begin position="191"/>
        <end position="209"/>
    </location>
</feature>
<evidence type="ECO:0000256" key="1">
    <source>
        <dbReference type="SAM" id="Phobius"/>
    </source>
</evidence>
<protein>
    <recommendedName>
        <fullName evidence="4">DUF4184 domain-containing protein</fullName>
    </recommendedName>
</protein>
<accession>A0A365Y2N6</accession>
<keyword evidence="1" id="KW-0472">Membrane</keyword>
<dbReference type="EMBL" id="QFFJ01000001">
    <property type="protein sequence ID" value="RBL92857.1"/>
    <property type="molecule type" value="Genomic_DNA"/>
</dbReference>